<evidence type="ECO:0000259" key="3">
    <source>
        <dbReference type="PROSITE" id="PS51782"/>
    </source>
</evidence>
<dbReference type="Proteomes" id="UP000252458">
    <property type="component" value="Unassembled WGS sequence"/>
</dbReference>
<keyword evidence="5" id="KW-1185">Reference proteome</keyword>
<feature type="domain" description="LysM" evidence="3">
    <location>
        <begin position="114"/>
        <end position="158"/>
    </location>
</feature>
<gene>
    <name evidence="4" type="ORF">DPV79_39020</name>
</gene>
<dbReference type="Pfam" id="PF01476">
    <property type="entry name" value="LysM"/>
    <property type="match status" value="1"/>
</dbReference>
<dbReference type="InterPro" id="IPR036779">
    <property type="entry name" value="LysM_dom_sf"/>
</dbReference>
<protein>
    <recommendedName>
        <fullName evidence="3">LysM domain-containing protein</fullName>
    </recommendedName>
</protein>
<keyword evidence="2" id="KW-0732">Signal</keyword>
<dbReference type="InterPro" id="IPR018392">
    <property type="entry name" value="LysM"/>
</dbReference>
<organism evidence="4 5">
    <name type="scientific">Burkholderia reimsis</name>
    <dbReference type="NCBI Taxonomy" id="2234132"/>
    <lineage>
        <taxon>Bacteria</taxon>
        <taxon>Pseudomonadati</taxon>
        <taxon>Pseudomonadota</taxon>
        <taxon>Betaproteobacteria</taxon>
        <taxon>Burkholderiales</taxon>
        <taxon>Burkholderiaceae</taxon>
        <taxon>Burkholderia</taxon>
    </lineage>
</organism>
<accession>A0A365QHG7</accession>
<dbReference type="AlphaFoldDB" id="A0A365QHG7"/>
<evidence type="ECO:0000256" key="1">
    <source>
        <dbReference type="SAM" id="MobiDB-lite"/>
    </source>
</evidence>
<evidence type="ECO:0000313" key="5">
    <source>
        <dbReference type="Proteomes" id="UP000252458"/>
    </source>
</evidence>
<reference evidence="4 5" key="1">
    <citation type="submission" date="2018-06" db="EMBL/GenBank/DDBJ databases">
        <title>Draft genome sequence of Burkholderia reimsis strain BE51 isolated from a French agricultural soil.</title>
        <authorList>
            <person name="Esmaeel Q."/>
        </authorList>
    </citation>
    <scope>NUCLEOTIDE SEQUENCE [LARGE SCALE GENOMIC DNA]</scope>
    <source>
        <strain evidence="4 5">BE51</strain>
    </source>
</reference>
<dbReference type="CDD" id="cd00118">
    <property type="entry name" value="LysM"/>
    <property type="match status" value="1"/>
</dbReference>
<name>A0A365QHG7_9BURK</name>
<dbReference type="SMART" id="SM00257">
    <property type="entry name" value="LysM"/>
    <property type="match status" value="1"/>
</dbReference>
<dbReference type="SUPFAM" id="SSF54106">
    <property type="entry name" value="LysM domain"/>
    <property type="match status" value="1"/>
</dbReference>
<dbReference type="PANTHER" id="PTHR33734">
    <property type="entry name" value="LYSM DOMAIN-CONTAINING GPI-ANCHORED PROTEIN 2"/>
    <property type="match status" value="1"/>
</dbReference>
<dbReference type="PROSITE" id="PS51257">
    <property type="entry name" value="PROKAR_LIPOPROTEIN"/>
    <property type="match status" value="1"/>
</dbReference>
<comment type="caution">
    <text evidence="4">The sequence shown here is derived from an EMBL/GenBank/DDBJ whole genome shotgun (WGS) entry which is preliminary data.</text>
</comment>
<dbReference type="PANTHER" id="PTHR33734:SF22">
    <property type="entry name" value="MEMBRANE-BOUND LYTIC MUREIN TRANSGLYCOSYLASE D"/>
    <property type="match status" value="1"/>
</dbReference>
<dbReference type="PROSITE" id="PS51782">
    <property type="entry name" value="LYSM"/>
    <property type="match status" value="1"/>
</dbReference>
<evidence type="ECO:0000256" key="2">
    <source>
        <dbReference type="SAM" id="SignalP"/>
    </source>
</evidence>
<feature type="region of interest" description="Disordered" evidence="1">
    <location>
        <begin position="52"/>
        <end position="82"/>
    </location>
</feature>
<sequence length="171" mass="18135">MNIRNTVAAYGVVLACTIFGNLVQAAQPIQVLTIDQLDNAASLPIPHPRAIKHHRAHRDVPADASKAQPRPASARSDESGDPIATFAREASVSGHGVRSHRRKTATFASSVAAGFYRVNSGDTITHIATQFGQQPTALMNWNSLASNSSLQPGQVLRVGPPVEARFGGAPR</sequence>
<feature type="signal peptide" evidence="2">
    <location>
        <begin position="1"/>
        <end position="25"/>
    </location>
</feature>
<dbReference type="Gene3D" id="3.10.350.10">
    <property type="entry name" value="LysM domain"/>
    <property type="match status" value="1"/>
</dbReference>
<dbReference type="EMBL" id="QMFZ01000064">
    <property type="protein sequence ID" value="RBB32217.1"/>
    <property type="molecule type" value="Genomic_DNA"/>
</dbReference>
<proteinExistence type="predicted"/>
<evidence type="ECO:0000313" key="4">
    <source>
        <dbReference type="EMBL" id="RBB32217.1"/>
    </source>
</evidence>
<feature type="chain" id="PRO_5017051064" description="LysM domain-containing protein" evidence="2">
    <location>
        <begin position="26"/>
        <end position="171"/>
    </location>
</feature>